<reference evidence="1" key="1">
    <citation type="submission" date="2013-07" db="EMBL/GenBank/DDBJ databases">
        <title>The genome of Eucalyptus grandis.</title>
        <authorList>
            <person name="Schmutz J."/>
            <person name="Hayes R."/>
            <person name="Myburg A."/>
            <person name="Tuskan G."/>
            <person name="Grattapaglia D."/>
            <person name="Rokhsar D.S."/>
        </authorList>
    </citation>
    <scope>NUCLEOTIDE SEQUENCE</scope>
    <source>
        <tissue evidence="1">Leaf extractions</tissue>
    </source>
</reference>
<dbReference type="EMBL" id="KK198754">
    <property type="protein sequence ID" value="KCW85114.1"/>
    <property type="molecule type" value="Genomic_DNA"/>
</dbReference>
<dbReference type="InParanoid" id="A0A059D3Q2"/>
<name>A0A059D3Q2_EUCGR</name>
<gene>
    <name evidence="1" type="ORF">EUGRSUZ_B01951</name>
</gene>
<dbReference type="OMA" id="TCELETW"/>
<evidence type="ECO:0000313" key="1">
    <source>
        <dbReference type="EMBL" id="KCW85114.1"/>
    </source>
</evidence>
<dbReference type="Gramene" id="KCW85114">
    <property type="protein sequence ID" value="KCW85114"/>
    <property type="gene ID" value="EUGRSUZ_B01951"/>
</dbReference>
<dbReference type="AlphaFoldDB" id="A0A059D3Q2"/>
<dbReference type="STRING" id="71139.A0A059D3Q2"/>
<sequence>MGLLHLMRIRFRHPIPDIFAPKICSDNDQGRQVDSGRDAHLETPVWISSTIPGSWRWQPLGSLDASSGDVAKRQSTCELETWLNVRYPMFWRESWPTREEKCRCLI</sequence>
<protein>
    <submittedName>
        <fullName evidence="1">Uncharacterized protein</fullName>
    </submittedName>
</protein>
<organism evidence="1">
    <name type="scientific">Eucalyptus grandis</name>
    <name type="common">Flooded gum</name>
    <dbReference type="NCBI Taxonomy" id="71139"/>
    <lineage>
        <taxon>Eukaryota</taxon>
        <taxon>Viridiplantae</taxon>
        <taxon>Streptophyta</taxon>
        <taxon>Embryophyta</taxon>
        <taxon>Tracheophyta</taxon>
        <taxon>Spermatophyta</taxon>
        <taxon>Magnoliopsida</taxon>
        <taxon>eudicotyledons</taxon>
        <taxon>Gunneridae</taxon>
        <taxon>Pentapetalae</taxon>
        <taxon>rosids</taxon>
        <taxon>malvids</taxon>
        <taxon>Myrtales</taxon>
        <taxon>Myrtaceae</taxon>
        <taxon>Myrtoideae</taxon>
        <taxon>Eucalypteae</taxon>
        <taxon>Eucalyptus</taxon>
    </lineage>
</organism>
<accession>A0A059D3Q2</accession>
<proteinExistence type="predicted"/>